<dbReference type="Proteomes" id="UP001172673">
    <property type="component" value="Unassembled WGS sequence"/>
</dbReference>
<dbReference type="PANTHER" id="PTHR37540:SF5">
    <property type="entry name" value="TRANSCRIPTION FACTOR DOMAIN-CONTAINING PROTEIN"/>
    <property type="match status" value="1"/>
</dbReference>
<feature type="region of interest" description="Disordered" evidence="1">
    <location>
        <begin position="1"/>
        <end position="38"/>
    </location>
</feature>
<comment type="caution">
    <text evidence="2">The sequence shown here is derived from an EMBL/GenBank/DDBJ whole genome shotgun (WGS) entry which is preliminary data.</text>
</comment>
<dbReference type="PANTHER" id="PTHR37540">
    <property type="entry name" value="TRANSCRIPTION FACTOR (ACR-2), PUTATIVE-RELATED-RELATED"/>
    <property type="match status" value="1"/>
</dbReference>
<dbReference type="AlphaFoldDB" id="A0AA38X2G4"/>
<accession>A0AA38X2G4</accession>
<reference evidence="2" key="1">
    <citation type="submission" date="2022-10" db="EMBL/GenBank/DDBJ databases">
        <title>Culturing micro-colonial fungi from biological soil crusts in the Mojave desert and describing Neophaeococcomyces mojavensis, and introducing the new genera and species Taxawa tesnikishii.</title>
        <authorList>
            <person name="Kurbessoian T."/>
            <person name="Stajich J.E."/>
        </authorList>
    </citation>
    <scope>NUCLEOTIDE SEQUENCE</scope>
    <source>
        <strain evidence="2">TK_41</strain>
    </source>
</reference>
<evidence type="ECO:0000313" key="2">
    <source>
        <dbReference type="EMBL" id="KAJ9605447.1"/>
    </source>
</evidence>
<gene>
    <name evidence="2" type="ORF">H2200_010104</name>
</gene>
<dbReference type="EMBL" id="JAPDRK010000016">
    <property type="protein sequence ID" value="KAJ9605447.1"/>
    <property type="molecule type" value="Genomic_DNA"/>
</dbReference>
<sequence length="506" mass="57002">MSKPLRCLTRSASRKESERRTSAPNPAAPESDDAPGNDCWEGRLHLQDVLSQHKRNPFSRSSASQDPVFFQELVEYGYDALIPRLINAPETEVINPARQEWRLTAQEDAANDHAHLATIADLGKVVYRGNNAIIEVLERIRLRHQTRALSSVRKTINQMHVDSIPTDKLILAVLNLSFLHCSGNHRHRPARTALPPAIKGLLFAGQARKNPLDAHARAMKILVDAKGGLEEIKLAKIAEFVLLWDLRRAVAENRPPYFPILEIHQKALDRYDANSRDPSRLHPYAELGDGFQILAGQSDTTRMLKENLVRTAAITREFRALESTFTRTPKIHALINIAWITHHQLLSLPANADADTDSSSGTINFIYAATRTAALIYHSTVVCPITSSTDVEDQLAEQLREAPSGPWPELVSDNGHIDYRDLMLWVLLMGSIAATFSKHRKWFITQLRERGDQMGVDSFSAFQSRMSRFLWFENMTEPATKAWLEGKVENIVSERERSSKRAPGLK</sequence>
<evidence type="ECO:0000256" key="1">
    <source>
        <dbReference type="SAM" id="MobiDB-lite"/>
    </source>
</evidence>
<organism evidence="2 3">
    <name type="scientific">Cladophialophora chaetospira</name>
    <dbReference type="NCBI Taxonomy" id="386627"/>
    <lineage>
        <taxon>Eukaryota</taxon>
        <taxon>Fungi</taxon>
        <taxon>Dikarya</taxon>
        <taxon>Ascomycota</taxon>
        <taxon>Pezizomycotina</taxon>
        <taxon>Eurotiomycetes</taxon>
        <taxon>Chaetothyriomycetidae</taxon>
        <taxon>Chaetothyriales</taxon>
        <taxon>Herpotrichiellaceae</taxon>
        <taxon>Cladophialophora</taxon>
    </lineage>
</organism>
<keyword evidence="3" id="KW-1185">Reference proteome</keyword>
<evidence type="ECO:0000313" key="3">
    <source>
        <dbReference type="Proteomes" id="UP001172673"/>
    </source>
</evidence>
<proteinExistence type="predicted"/>
<protein>
    <submittedName>
        <fullName evidence="2">Uncharacterized protein</fullName>
    </submittedName>
</protein>
<name>A0AA38X2G4_9EURO</name>